<proteinExistence type="predicted"/>
<accession>A0A8J4V8H6</accession>
<dbReference type="AlphaFoldDB" id="A0A8J4V8H6"/>
<dbReference type="EMBL" id="AJWJ01000116">
    <property type="protein sequence ID" value="KAF2075059.1"/>
    <property type="molecule type" value="Genomic_DNA"/>
</dbReference>
<sequence length="769" mass="90453">MITNSFFLLYKDKYIRKQIFSNLGKKRKNYYFFVNGVPFSEFQDLGVQESLNTDNVNVIIPRLNSFIYARCLEKVPDPYHLDVTDYSTVQHPYSTYYNDWTSKGYQSIKLPVLCGVESHVVDYILAQLFTLFGTGTIEPLKVVEMYGITEKRLKLIDQFSSPCDRNLFSVVSIPNCIFKPGDDQVFQLLVQEKRVYINTEYYKYLFMDPFFLQHRDQFRLVEGWDDYTFLNQLFQLITEKRMLLEGEYLELFKWVISASSHFNYDKLGGLKKMVKTSTRLFGVHFLLDKNLFKKLFIGNFAASCMDLLEFVIQHYNQEFVDHLCGTKSVIIISNDEILKRFLIYCSPIPEEHKRFRINISQQDKQMYKKCLQVAEEFNTTVQSKNRAGSVKIKPPVIWSSDIRLDVDPTLLKSIEQGNQDFVSEYLFNNPSVIQHISDLLIGTYKSNQYQLLYFLLDKHTDHLDNDQMDSIYFRLLKMAFMKLENNLVMDLFYDRIKCEKLKGSAIVPYIGKVYKSLSKSNRETKEKVIVLVEFIKSKYILLGCPLIENSSLTTLWEFIYLQDEAFFTQHLNLKIKVDVINLKILVLKYALDKGSLAISKYVIENSTPHQLATLYDQYLISIIYYHLVKYNTQNDKSNSFSSFRVLLYFMEKMGSVKEEQKFLDTLCFVSMNREFYLINKKLINILLQQHRFRILLPKSIQHENDMKQRCELNIQSLHKSIHKGKSKAFLKKIQFSTPLSQFKNHSCQINTNSLISSKIIKDPFNTYTD</sequence>
<keyword evidence="2" id="KW-1185">Reference proteome</keyword>
<gene>
    <name evidence="1" type="ORF">CYY_003626</name>
</gene>
<dbReference type="Proteomes" id="UP000695562">
    <property type="component" value="Unassembled WGS sequence"/>
</dbReference>
<protein>
    <submittedName>
        <fullName evidence="1">Uncharacterized protein</fullName>
    </submittedName>
</protein>
<comment type="caution">
    <text evidence="1">The sequence shown here is derived from an EMBL/GenBank/DDBJ whole genome shotgun (WGS) entry which is preliminary data.</text>
</comment>
<evidence type="ECO:0000313" key="2">
    <source>
        <dbReference type="Proteomes" id="UP000695562"/>
    </source>
</evidence>
<evidence type="ECO:0000313" key="1">
    <source>
        <dbReference type="EMBL" id="KAF2075059.1"/>
    </source>
</evidence>
<reference evidence="1" key="1">
    <citation type="submission" date="2020-01" db="EMBL/GenBank/DDBJ databases">
        <title>Development of genomics and gene disruption for Polysphondylium violaceum indicates a role for the polyketide synthase stlB in stalk morphogenesis.</title>
        <authorList>
            <person name="Narita B."/>
            <person name="Kawabe Y."/>
            <person name="Kin K."/>
            <person name="Saito T."/>
            <person name="Gibbs R."/>
            <person name="Kuspa A."/>
            <person name="Muzny D."/>
            <person name="Queller D."/>
            <person name="Richards S."/>
            <person name="Strassman J."/>
            <person name="Sucgang R."/>
            <person name="Worley K."/>
            <person name="Schaap P."/>
        </authorList>
    </citation>
    <scope>NUCLEOTIDE SEQUENCE</scope>
    <source>
        <strain evidence="1">QSvi11</strain>
    </source>
</reference>
<name>A0A8J4V8H6_9MYCE</name>
<organism evidence="1 2">
    <name type="scientific">Polysphondylium violaceum</name>
    <dbReference type="NCBI Taxonomy" id="133409"/>
    <lineage>
        <taxon>Eukaryota</taxon>
        <taxon>Amoebozoa</taxon>
        <taxon>Evosea</taxon>
        <taxon>Eumycetozoa</taxon>
        <taxon>Dictyostelia</taxon>
        <taxon>Dictyosteliales</taxon>
        <taxon>Dictyosteliaceae</taxon>
        <taxon>Polysphondylium</taxon>
    </lineage>
</organism>